<accession>A0ABU2ZIM6</accession>
<reference evidence="1 2" key="1">
    <citation type="submission" date="2023-09" db="EMBL/GenBank/DDBJ databases">
        <authorList>
            <person name="Rey-Velasco X."/>
        </authorList>
    </citation>
    <scope>NUCLEOTIDE SEQUENCE [LARGE SCALE GENOMIC DNA]</scope>
    <source>
        <strain evidence="1 2">F390</strain>
    </source>
</reference>
<evidence type="ECO:0000313" key="2">
    <source>
        <dbReference type="Proteomes" id="UP001259803"/>
    </source>
</evidence>
<dbReference type="EMBL" id="JAVRHS010000002">
    <property type="protein sequence ID" value="MDT0575429.1"/>
    <property type="molecule type" value="Genomic_DNA"/>
</dbReference>
<organism evidence="1 2">
    <name type="scientific">Croceicoccus esteveae</name>
    <dbReference type="NCBI Taxonomy" id="3075597"/>
    <lineage>
        <taxon>Bacteria</taxon>
        <taxon>Pseudomonadati</taxon>
        <taxon>Pseudomonadota</taxon>
        <taxon>Alphaproteobacteria</taxon>
        <taxon>Sphingomonadales</taxon>
        <taxon>Erythrobacteraceae</taxon>
        <taxon>Croceicoccus</taxon>
    </lineage>
</organism>
<gene>
    <name evidence="1" type="ORF">RM533_04450</name>
</gene>
<dbReference type="RefSeq" id="WP_311339990.1">
    <property type="nucleotide sequence ID" value="NZ_JAVRHS010000002.1"/>
</dbReference>
<keyword evidence="2" id="KW-1185">Reference proteome</keyword>
<dbReference type="Proteomes" id="UP001259803">
    <property type="component" value="Unassembled WGS sequence"/>
</dbReference>
<protein>
    <submittedName>
        <fullName evidence="1">DUF2093 domain-containing protein</fullName>
    </submittedName>
</protein>
<proteinExistence type="predicted"/>
<name>A0ABU2ZIM6_9SPHN</name>
<dbReference type="InterPro" id="IPR018661">
    <property type="entry name" value="DUF2093"/>
</dbReference>
<evidence type="ECO:0000313" key="1">
    <source>
        <dbReference type="EMBL" id="MDT0575429.1"/>
    </source>
</evidence>
<dbReference type="Pfam" id="PF09866">
    <property type="entry name" value="DUF2093"/>
    <property type="match status" value="1"/>
</dbReference>
<comment type="caution">
    <text evidence="1">The sequence shown here is derived from an EMBL/GenBank/DDBJ whole genome shotgun (WGS) entry which is preliminary data.</text>
</comment>
<sequence length="66" mass="7370">MFKTDDSKAARLRYGPNGFRQLTAGDHVLCAVSGAMIPLEMLRYWSVDRQEPYASAQIATKALHKS</sequence>